<dbReference type="PANTHER" id="PTHR31377">
    <property type="entry name" value="AGMATINE DEIMINASE-RELATED"/>
    <property type="match status" value="1"/>
</dbReference>
<accession>A0A1L3GNF0</accession>
<dbReference type="AlphaFoldDB" id="A0A1L3GNF0"/>
<evidence type="ECO:0000313" key="2">
    <source>
        <dbReference type="EMBL" id="APG27431.1"/>
    </source>
</evidence>
<dbReference type="GO" id="GO:0047632">
    <property type="term" value="F:agmatine deiminase activity"/>
    <property type="evidence" value="ECO:0007669"/>
    <property type="project" value="TreeGrafter"/>
</dbReference>
<keyword evidence="3" id="KW-1185">Reference proteome</keyword>
<organism evidence="2 3">
    <name type="scientific">Syntrophotalea acetylenivorans</name>
    <dbReference type="NCBI Taxonomy" id="1842532"/>
    <lineage>
        <taxon>Bacteria</taxon>
        <taxon>Pseudomonadati</taxon>
        <taxon>Thermodesulfobacteriota</taxon>
        <taxon>Desulfuromonadia</taxon>
        <taxon>Desulfuromonadales</taxon>
        <taxon>Syntrophotaleaceae</taxon>
        <taxon>Syntrophotalea</taxon>
    </lineage>
</organism>
<proteinExistence type="predicted"/>
<dbReference type="RefSeq" id="WP_072283398.1">
    <property type="nucleotide sequence ID" value="NZ_CP015519.1"/>
</dbReference>
<dbReference type="PANTHER" id="PTHR31377:SF0">
    <property type="entry name" value="AGMATINE DEIMINASE-RELATED"/>
    <property type="match status" value="1"/>
</dbReference>
<dbReference type="InterPro" id="IPR007466">
    <property type="entry name" value="Peptidyl-Arg-deiminase_porph"/>
</dbReference>
<dbReference type="STRING" id="1842532.A7E78_05985"/>
<dbReference type="Gene3D" id="3.75.10.10">
    <property type="entry name" value="L-arginine/glycine Amidinotransferase, Chain A"/>
    <property type="match status" value="1"/>
</dbReference>
<dbReference type="SUPFAM" id="SSF55909">
    <property type="entry name" value="Pentein"/>
    <property type="match status" value="1"/>
</dbReference>
<dbReference type="GO" id="GO:0004668">
    <property type="term" value="F:protein-arginine deiminase activity"/>
    <property type="evidence" value="ECO:0007669"/>
    <property type="project" value="InterPro"/>
</dbReference>
<gene>
    <name evidence="2" type="ORF">A7E78_05985</name>
</gene>
<dbReference type="OrthoDB" id="9808013at2"/>
<reference evidence="2 3" key="1">
    <citation type="journal article" date="2017" name="Genome Announc.">
        <title>Complete Genome Sequences of Two Acetylene-Fermenting Pelobacter acetylenicus Strains.</title>
        <authorList>
            <person name="Sutton J.M."/>
            <person name="Baesman S.M."/>
            <person name="Fierst J.L."/>
            <person name="Poret-Peterson A.T."/>
            <person name="Oremland R.S."/>
            <person name="Dunlap D.S."/>
            <person name="Akob D.M."/>
        </authorList>
    </citation>
    <scope>NUCLEOTIDE SEQUENCE [LARGE SCALE GENOMIC DNA]</scope>
    <source>
        <strain evidence="2 3">SFB93</strain>
    </source>
</reference>
<dbReference type="KEGG" id="pef:A7E78_05985"/>
<evidence type="ECO:0000313" key="3">
    <source>
        <dbReference type="Proteomes" id="UP000182517"/>
    </source>
</evidence>
<dbReference type="GO" id="GO:0009446">
    <property type="term" value="P:putrescine biosynthetic process"/>
    <property type="evidence" value="ECO:0007669"/>
    <property type="project" value="InterPro"/>
</dbReference>
<keyword evidence="1" id="KW-0378">Hydrolase</keyword>
<dbReference type="Proteomes" id="UP000182517">
    <property type="component" value="Chromosome"/>
</dbReference>
<dbReference type="Pfam" id="PF04371">
    <property type="entry name" value="PAD_porph"/>
    <property type="match status" value="1"/>
</dbReference>
<dbReference type="EMBL" id="CP015519">
    <property type="protein sequence ID" value="APG27431.1"/>
    <property type="molecule type" value="Genomic_DNA"/>
</dbReference>
<evidence type="ECO:0000256" key="1">
    <source>
        <dbReference type="ARBA" id="ARBA00022801"/>
    </source>
</evidence>
<sequence>MTVRLPAEWEPQDGVLLAWPHENTDWAAVLPQIEPVFLQLATTISRYEQVLIVTTDPDSLRDKLEAFGSTMAAITLVQASFDDTWCRDFGPITVLAHSAPRLQDFVFNGWGNKFLAEQDNAITGHLQHRNLFAAPVDYRPLVLEGGSIESDGCGTLLTTSQCLLNPNRNPDYSKGQIEKELQETLGCRRILWLYQGHLLGDDTDAHIDTLARFAPNDTILYVACDDPEDEHYPALSRMAEELTAFRTKAGQPYRLLPLPWPAARFDDDGQRLPATYANFLIINGAVLVPTYCDPQDDKALATVRSAFPGREIIGIDCSAVILQHGSLHCLTMQLPQGVLS</sequence>
<protein>
    <submittedName>
        <fullName evidence="2">Agmatine deiminase</fullName>
    </submittedName>
</protein>
<name>A0A1L3GNF0_9BACT</name>